<dbReference type="EMBL" id="CAJOBZ010000070">
    <property type="protein sequence ID" value="CAF4946350.1"/>
    <property type="molecule type" value="Genomic_DNA"/>
</dbReference>
<dbReference type="Proteomes" id="UP000663880">
    <property type="component" value="Unassembled WGS sequence"/>
</dbReference>
<proteinExistence type="predicted"/>
<comment type="caution">
    <text evidence="1">The sequence shown here is derived from an EMBL/GenBank/DDBJ whole genome shotgun (WGS) entry which is preliminary data.</text>
</comment>
<keyword evidence="2" id="KW-1185">Reference proteome</keyword>
<name>A0A821XZY3_9NEOP</name>
<gene>
    <name evidence="1" type="ORF">PMACD_LOCUS15207</name>
</gene>
<accession>A0A821XZY3</accession>
<dbReference type="AlphaFoldDB" id="A0A821XZY3"/>
<protein>
    <submittedName>
        <fullName evidence="1">Uncharacterized protein</fullName>
    </submittedName>
</protein>
<sequence length="75" mass="8651">MVGSLVCREQFDGIVTSYRRARHKSYDTDEVLNGPEREQWKFAIQSEFRSFEDNDAWALVDIPHSGTVLGFQAKN</sequence>
<dbReference type="OrthoDB" id="413361at2759"/>
<reference evidence="1" key="1">
    <citation type="submission" date="2021-02" db="EMBL/GenBank/DDBJ databases">
        <authorList>
            <person name="Steward A R."/>
        </authorList>
    </citation>
    <scope>NUCLEOTIDE SEQUENCE</scope>
</reference>
<organism evidence="1 2">
    <name type="scientific">Pieris macdunnoughi</name>
    <dbReference type="NCBI Taxonomy" id="345717"/>
    <lineage>
        <taxon>Eukaryota</taxon>
        <taxon>Metazoa</taxon>
        <taxon>Ecdysozoa</taxon>
        <taxon>Arthropoda</taxon>
        <taxon>Hexapoda</taxon>
        <taxon>Insecta</taxon>
        <taxon>Pterygota</taxon>
        <taxon>Neoptera</taxon>
        <taxon>Endopterygota</taxon>
        <taxon>Lepidoptera</taxon>
        <taxon>Glossata</taxon>
        <taxon>Ditrysia</taxon>
        <taxon>Papilionoidea</taxon>
        <taxon>Pieridae</taxon>
        <taxon>Pierinae</taxon>
        <taxon>Pieris</taxon>
    </lineage>
</organism>
<evidence type="ECO:0000313" key="2">
    <source>
        <dbReference type="Proteomes" id="UP000663880"/>
    </source>
</evidence>
<evidence type="ECO:0000313" key="1">
    <source>
        <dbReference type="EMBL" id="CAF4946350.1"/>
    </source>
</evidence>